<dbReference type="PROSITE" id="PS51257">
    <property type="entry name" value="PROKAR_LIPOPROTEIN"/>
    <property type="match status" value="1"/>
</dbReference>
<keyword evidence="2" id="KW-1185">Reference proteome</keyword>
<protein>
    <submittedName>
        <fullName evidence="1">Uncharacterized protein</fullName>
    </submittedName>
</protein>
<reference evidence="1" key="1">
    <citation type="submission" date="2019-11" db="EMBL/GenBank/DDBJ databases">
        <title>Description of Pedobacter sp. LMG 31464T.</title>
        <authorList>
            <person name="Carlier A."/>
            <person name="Qi S."/>
            <person name="Vandamme P."/>
        </authorList>
    </citation>
    <scope>NUCLEOTIDE SEQUENCE</scope>
    <source>
        <strain evidence="1">LMG 31464</strain>
    </source>
</reference>
<dbReference type="EMBL" id="WNXD01000001">
    <property type="protein sequence ID" value="MBB2143933.1"/>
    <property type="molecule type" value="Genomic_DNA"/>
</dbReference>
<proteinExistence type="predicted"/>
<accession>A0A923DW76</accession>
<dbReference type="AlphaFoldDB" id="A0A923DW76"/>
<evidence type="ECO:0000313" key="1">
    <source>
        <dbReference type="EMBL" id="MBB2143933.1"/>
    </source>
</evidence>
<organism evidence="1 2">
    <name type="scientific">Pedobacter planticolens</name>
    <dbReference type="NCBI Taxonomy" id="2679964"/>
    <lineage>
        <taxon>Bacteria</taxon>
        <taxon>Pseudomonadati</taxon>
        <taxon>Bacteroidota</taxon>
        <taxon>Sphingobacteriia</taxon>
        <taxon>Sphingobacteriales</taxon>
        <taxon>Sphingobacteriaceae</taxon>
        <taxon>Pedobacter</taxon>
    </lineage>
</organism>
<name>A0A923DW76_9SPHI</name>
<comment type="caution">
    <text evidence="1">The sequence shown here is derived from an EMBL/GenBank/DDBJ whole genome shotgun (WGS) entry which is preliminary data.</text>
</comment>
<dbReference type="Proteomes" id="UP000601055">
    <property type="component" value="Unassembled WGS sequence"/>
</dbReference>
<dbReference type="RefSeq" id="WP_182920638.1">
    <property type="nucleotide sequence ID" value="NZ_WNXD01000001.1"/>
</dbReference>
<sequence>MLRNQTKTKVLITLILAMTVLVYACRKDLLSSTDPTDPAYRMDVDLARKIYSDLKKEKGALVKPIKTSGGALMSSNKGGVPSNNNNRRYALFQKAYESETEKSTLVEIPIVYNQRYSLTVINPKTVAKTSVTDRQLIFKYSFDRFLVYKDKSTGKISTRMLTYIPSIDYLKKHHNKITHNQINKLDADFSGFIEFKEWDGTGLYLLQYENGKKIRYFSLKKAVSQKASTTLAKTENVDTMSTIGCEPVLIEIWGEACITVGPEEDDQEPKCEPYLVDSYYVIPVCDDEPDPCIDYGICDTGDPCIDYGDCDYGDDPDPDPTDPPEIEQDSLIKNFCDDMTQAQKTIIENAVNELKTYDCATEYMYNHFDNKNTSFGFCIGSGIGSGSYSPSNGGFNFTSDAAAGNMYIMEHEFIHAYQDDVYPNGTEQYGLGPNGPLDGFVNIEFEQALMNDMINYGNTTAFDFSGATQAQKDAYLLWINQTTSNGTTYPKLNPSGTTTEIAAYNTFMSSYNSFLASYNALSGNPNHSTALNLSPQALIKLFNNINRNC</sequence>
<evidence type="ECO:0000313" key="2">
    <source>
        <dbReference type="Proteomes" id="UP000601055"/>
    </source>
</evidence>
<gene>
    <name evidence="1" type="ORF">GM921_00420</name>
</gene>